<accession>A0A8H7MLY2</accession>
<evidence type="ECO:0000259" key="1">
    <source>
        <dbReference type="Pfam" id="PF06985"/>
    </source>
</evidence>
<dbReference type="InterPro" id="IPR010730">
    <property type="entry name" value="HET"/>
</dbReference>
<dbReference type="Proteomes" id="UP000651452">
    <property type="component" value="Unassembled WGS sequence"/>
</dbReference>
<organism evidence="2 3">
    <name type="scientific">Ascochyta lentis</name>
    <dbReference type="NCBI Taxonomy" id="205686"/>
    <lineage>
        <taxon>Eukaryota</taxon>
        <taxon>Fungi</taxon>
        <taxon>Dikarya</taxon>
        <taxon>Ascomycota</taxon>
        <taxon>Pezizomycotina</taxon>
        <taxon>Dothideomycetes</taxon>
        <taxon>Pleosporomycetidae</taxon>
        <taxon>Pleosporales</taxon>
        <taxon>Pleosporineae</taxon>
        <taxon>Didymellaceae</taxon>
        <taxon>Ascochyta</taxon>
    </lineage>
</organism>
<sequence length="529" mass="60390">MPFKDSKSLGQVSVGFFHSHPAAAATYSLISDWLADCVANHDACQTPKDLITPRRLIEVTDKLRLTYWNSLPPGETYAALSHCWGSSPGLVTTVGNLRLFEIHIDPPSLPCTFRDAIEVTRKLNIKYLWIDALCIIQDSQEDWRAEAAKMGHYYRNAHLTISALDAPDGSTGFLANERAFPIAQVDDKESWRESGLSWKDTFRQSPLSRRGWVLQERLLSRRVLHYARDEILWECMACSARERTTSLSVEDTGKRIVRKHYLGDAASVQIKQWYDIVCQYSGLDLTVDTDVFAAIGGIARTFRNATGMKYAAGLWWEHLPYGFLWYCESTKLCDGPSVAPSWSWASRRGPVRMLCQPPAWVLDAACRRPSVKDARNYTASIVGFRLEFSDDAVDRGRDIRLRVEAYHTRVFCRSSCDTQPPFDDPDLRRIISIYEEFGSRIGTGYLDHIPSQDFNECIAIVLMQQPEPTWDSQQDTNVTYFMLVEKTETEKNEETYVRIGIGRTVDLLEGCVFEDTWLRATRQRTFLLK</sequence>
<name>A0A8H7MLY2_9PLEO</name>
<gene>
    <name evidence="2" type="ORF">EKO04_001834</name>
</gene>
<evidence type="ECO:0000313" key="3">
    <source>
        <dbReference type="Proteomes" id="UP000651452"/>
    </source>
</evidence>
<keyword evidence="3" id="KW-1185">Reference proteome</keyword>
<proteinExistence type="predicted"/>
<dbReference type="PANTHER" id="PTHR33112">
    <property type="entry name" value="DOMAIN PROTEIN, PUTATIVE-RELATED"/>
    <property type="match status" value="1"/>
</dbReference>
<dbReference type="OrthoDB" id="2958217at2759"/>
<feature type="domain" description="Heterokaryon incompatibility" evidence="1">
    <location>
        <begin position="77"/>
        <end position="216"/>
    </location>
</feature>
<dbReference type="AlphaFoldDB" id="A0A8H7MLY2"/>
<dbReference type="PANTHER" id="PTHR33112:SF9">
    <property type="entry name" value="HETEROKARYON INCOMPATIBILITY DOMAIN-CONTAINING PROTEIN"/>
    <property type="match status" value="1"/>
</dbReference>
<dbReference type="Pfam" id="PF06985">
    <property type="entry name" value="HET"/>
    <property type="match status" value="1"/>
</dbReference>
<reference evidence="2" key="2">
    <citation type="submission" date="2020-09" db="EMBL/GenBank/DDBJ databases">
        <title>Reference genome assembly for Australian Ascochyta lentis isolate Al4.</title>
        <authorList>
            <person name="Lee R.C."/>
            <person name="Farfan-Caceres L.M."/>
            <person name="Debler J.W."/>
            <person name="Williams A.H."/>
            <person name="Henares B.M."/>
        </authorList>
    </citation>
    <scope>NUCLEOTIDE SEQUENCE</scope>
    <source>
        <strain evidence="2">Al4</strain>
    </source>
</reference>
<reference evidence="2" key="1">
    <citation type="submission" date="2018-12" db="EMBL/GenBank/DDBJ databases">
        <authorList>
            <person name="Syme R.A."/>
            <person name="Farfan-Caceres L."/>
            <person name="Lichtenzveig J."/>
        </authorList>
    </citation>
    <scope>NUCLEOTIDE SEQUENCE</scope>
    <source>
        <strain evidence="2">Al4</strain>
    </source>
</reference>
<dbReference type="EMBL" id="RZGK01000003">
    <property type="protein sequence ID" value="KAF9700583.1"/>
    <property type="molecule type" value="Genomic_DNA"/>
</dbReference>
<protein>
    <recommendedName>
        <fullName evidence="1">Heterokaryon incompatibility domain-containing protein</fullName>
    </recommendedName>
</protein>
<comment type="caution">
    <text evidence="2">The sequence shown here is derived from an EMBL/GenBank/DDBJ whole genome shotgun (WGS) entry which is preliminary data.</text>
</comment>
<evidence type="ECO:0000313" key="2">
    <source>
        <dbReference type="EMBL" id="KAF9700583.1"/>
    </source>
</evidence>